<dbReference type="EMBL" id="CAJEWN010000155">
    <property type="protein sequence ID" value="CAD2169584.1"/>
    <property type="molecule type" value="Genomic_DNA"/>
</dbReference>
<evidence type="ECO:0000313" key="1">
    <source>
        <dbReference type="EMBL" id="CAD2169584.1"/>
    </source>
</evidence>
<sequence length="60" mass="7412">MNTKNKRLSHYTKVTVWKFGEFRYVFMDEEIVFFSLQGLTLFLIHKRYMLLWCSGKDWDL</sequence>
<proteinExistence type="predicted"/>
<accession>A0A6V7V3T4</accession>
<dbReference type="Proteomes" id="UP000580250">
    <property type="component" value="Unassembled WGS sequence"/>
</dbReference>
<gene>
    <name evidence="1" type="ORF">MENT_LOCUS20923</name>
</gene>
<comment type="caution">
    <text evidence="1">The sequence shown here is derived from an EMBL/GenBank/DDBJ whole genome shotgun (WGS) entry which is preliminary data.</text>
</comment>
<reference evidence="1 2" key="1">
    <citation type="submission" date="2020-08" db="EMBL/GenBank/DDBJ databases">
        <authorList>
            <person name="Koutsovoulos G."/>
            <person name="Danchin GJ E."/>
        </authorList>
    </citation>
    <scope>NUCLEOTIDE SEQUENCE [LARGE SCALE GENOMIC DNA]</scope>
</reference>
<organism evidence="1 2">
    <name type="scientific">Meloidogyne enterolobii</name>
    <name type="common">Root-knot nematode worm</name>
    <name type="synonym">Meloidogyne mayaguensis</name>
    <dbReference type="NCBI Taxonomy" id="390850"/>
    <lineage>
        <taxon>Eukaryota</taxon>
        <taxon>Metazoa</taxon>
        <taxon>Ecdysozoa</taxon>
        <taxon>Nematoda</taxon>
        <taxon>Chromadorea</taxon>
        <taxon>Rhabditida</taxon>
        <taxon>Tylenchina</taxon>
        <taxon>Tylenchomorpha</taxon>
        <taxon>Tylenchoidea</taxon>
        <taxon>Meloidogynidae</taxon>
        <taxon>Meloidogyninae</taxon>
        <taxon>Meloidogyne</taxon>
    </lineage>
</organism>
<dbReference type="AlphaFoldDB" id="A0A6V7V3T4"/>
<evidence type="ECO:0000313" key="2">
    <source>
        <dbReference type="Proteomes" id="UP000580250"/>
    </source>
</evidence>
<protein>
    <submittedName>
        <fullName evidence="1">Uncharacterized protein</fullName>
    </submittedName>
</protein>
<name>A0A6V7V3T4_MELEN</name>